<evidence type="ECO:0000313" key="1">
    <source>
        <dbReference type="EMBL" id="MBE1607112.1"/>
    </source>
</evidence>
<protein>
    <recommendedName>
        <fullName evidence="3">DUF600 family protein</fullName>
    </recommendedName>
</protein>
<organism evidence="1 2">
    <name type="scientific">Actinopolymorpha pittospori</name>
    <dbReference type="NCBI Taxonomy" id="648752"/>
    <lineage>
        <taxon>Bacteria</taxon>
        <taxon>Bacillati</taxon>
        <taxon>Actinomycetota</taxon>
        <taxon>Actinomycetes</taxon>
        <taxon>Propionibacteriales</taxon>
        <taxon>Actinopolymorphaceae</taxon>
        <taxon>Actinopolymorpha</taxon>
    </lineage>
</organism>
<reference evidence="1" key="1">
    <citation type="submission" date="2020-10" db="EMBL/GenBank/DDBJ databases">
        <title>Sequencing the genomes of 1000 actinobacteria strains.</title>
        <authorList>
            <person name="Klenk H.-P."/>
        </authorList>
    </citation>
    <scope>NUCLEOTIDE SEQUENCE</scope>
    <source>
        <strain evidence="1">DSM 45354</strain>
    </source>
</reference>
<comment type="caution">
    <text evidence="1">The sequence shown here is derived from an EMBL/GenBank/DDBJ whole genome shotgun (WGS) entry which is preliminary data.</text>
</comment>
<dbReference type="AlphaFoldDB" id="A0A927R8U3"/>
<dbReference type="Proteomes" id="UP000638648">
    <property type="component" value="Unassembled WGS sequence"/>
</dbReference>
<keyword evidence="2" id="KW-1185">Reference proteome</keyword>
<dbReference type="SUPFAM" id="SSF160424">
    <property type="entry name" value="BH3703-like"/>
    <property type="match status" value="1"/>
</dbReference>
<dbReference type="RefSeq" id="WP_192751107.1">
    <property type="nucleotide sequence ID" value="NZ_BAABJL010000150.1"/>
</dbReference>
<dbReference type="Gene3D" id="3.30.500.20">
    <property type="entry name" value="BH3703-like domains"/>
    <property type="match status" value="1"/>
</dbReference>
<evidence type="ECO:0000313" key="2">
    <source>
        <dbReference type="Proteomes" id="UP000638648"/>
    </source>
</evidence>
<accession>A0A927R8U3</accession>
<dbReference type="InterPro" id="IPR006728">
    <property type="entry name" value="YezG-like"/>
</dbReference>
<name>A0A927R8U3_9ACTN</name>
<proteinExistence type="predicted"/>
<dbReference type="InterPro" id="IPR036170">
    <property type="entry name" value="YezG-like_sf"/>
</dbReference>
<dbReference type="Pfam" id="PF04634">
    <property type="entry name" value="YezG-like"/>
    <property type="match status" value="1"/>
</dbReference>
<evidence type="ECO:0008006" key="3">
    <source>
        <dbReference type="Google" id="ProtNLM"/>
    </source>
</evidence>
<gene>
    <name evidence="1" type="ORF">HEB94_003960</name>
</gene>
<sequence length="136" mass="15678">MADQADLYQQIGQALVDELPEDGWESVKVTCYMVTVVTEFRGTLVRSGGEEDFTPPAATIYYPFKQLREETYEPGKGAWFTATFRMSATGSFSIDYDYDSKPDLRPEPLDETWFDDLETYPRDPELIPAWMPRPDR</sequence>
<dbReference type="EMBL" id="JADBEM010000001">
    <property type="protein sequence ID" value="MBE1607112.1"/>
    <property type="molecule type" value="Genomic_DNA"/>
</dbReference>